<accession>A0ABD3PKE2</accession>
<dbReference type="GO" id="GO:0016020">
    <property type="term" value="C:membrane"/>
    <property type="evidence" value="ECO:0007669"/>
    <property type="project" value="UniProtKB-SubCell"/>
</dbReference>
<evidence type="ECO:0000256" key="3">
    <source>
        <dbReference type="ARBA" id="ARBA00022692"/>
    </source>
</evidence>
<dbReference type="AlphaFoldDB" id="A0ABD3PKE2"/>
<protein>
    <submittedName>
        <fullName evidence="9">Uncharacterized protein</fullName>
    </submittedName>
</protein>
<dbReference type="Proteomes" id="UP001516023">
    <property type="component" value="Unassembled WGS sequence"/>
</dbReference>
<organism evidence="9 10">
    <name type="scientific">Cyclotella cryptica</name>
    <dbReference type="NCBI Taxonomy" id="29204"/>
    <lineage>
        <taxon>Eukaryota</taxon>
        <taxon>Sar</taxon>
        <taxon>Stramenopiles</taxon>
        <taxon>Ochrophyta</taxon>
        <taxon>Bacillariophyta</taxon>
        <taxon>Coscinodiscophyceae</taxon>
        <taxon>Thalassiosirophycidae</taxon>
        <taxon>Stephanodiscales</taxon>
        <taxon>Stephanodiscaceae</taxon>
        <taxon>Cyclotella</taxon>
    </lineage>
</organism>
<dbReference type="GO" id="GO:0033013">
    <property type="term" value="P:tetrapyrrole metabolic process"/>
    <property type="evidence" value="ECO:0007669"/>
    <property type="project" value="UniProtKB-ARBA"/>
</dbReference>
<evidence type="ECO:0000256" key="4">
    <source>
        <dbReference type="ARBA" id="ARBA00022989"/>
    </source>
</evidence>
<evidence type="ECO:0000256" key="8">
    <source>
        <dbReference type="SAM" id="SignalP"/>
    </source>
</evidence>
<evidence type="ECO:0000256" key="7">
    <source>
        <dbReference type="SAM" id="Phobius"/>
    </source>
</evidence>
<feature type="signal peptide" evidence="8">
    <location>
        <begin position="1"/>
        <end position="20"/>
    </location>
</feature>
<reference evidence="9 10" key="1">
    <citation type="journal article" date="2020" name="G3 (Bethesda)">
        <title>Improved Reference Genome for Cyclotella cryptica CCMP332, a Model for Cell Wall Morphogenesis, Salinity Adaptation, and Lipid Production in Diatoms (Bacillariophyta).</title>
        <authorList>
            <person name="Roberts W.R."/>
            <person name="Downey K.M."/>
            <person name="Ruck E.C."/>
            <person name="Traller J.C."/>
            <person name="Alverson A.J."/>
        </authorList>
    </citation>
    <scope>NUCLEOTIDE SEQUENCE [LARGE SCALE GENOMIC DNA]</scope>
    <source>
        <strain evidence="9 10">CCMP332</strain>
    </source>
</reference>
<feature type="chain" id="PRO_5044763295" evidence="8">
    <location>
        <begin position="21"/>
        <end position="360"/>
    </location>
</feature>
<evidence type="ECO:0000256" key="5">
    <source>
        <dbReference type="ARBA" id="ARBA00023136"/>
    </source>
</evidence>
<feature type="region of interest" description="Disordered" evidence="6">
    <location>
        <begin position="311"/>
        <end position="338"/>
    </location>
</feature>
<dbReference type="InterPro" id="IPR038330">
    <property type="entry name" value="TspO/MBR-related_sf"/>
</dbReference>
<name>A0ABD3PKE2_9STRA</name>
<feature type="transmembrane region" description="Helical" evidence="7">
    <location>
        <begin position="173"/>
        <end position="195"/>
    </location>
</feature>
<feature type="transmembrane region" description="Helical" evidence="7">
    <location>
        <begin position="231"/>
        <end position="250"/>
    </location>
</feature>
<evidence type="ECO:0000256" key="1">
    <source>
        <dbReference type="ARBA" id="ARBA00004141"/>
    </source>
</evidence>
<sequence length="360" mass="39006">MKFISLVAAAALGPLHGTQSIDAFTATSQFQLKTAASSGKASTHGIIQPTFSSRCGNRRSSLLAATSTDSDNVYASPQLDTGAITKYAVAGITEMSLFGLTFRLIDLALSRFQLSATQLPFPLLAFAFYAISLKSRVFNPLNNQRPDRSKAIDGKGSVGFRDRVMPKWTPPGFIFPIMWLLIIGPIRAFSSASVVQAMGTLFSMPTMAFILHLTVGDIWNTINNTEKRYGAAVMGVLAVVASAANAANQYYSVKPIAGKLLGATCLWLITAAALITDTWRLNPVLVAGEKRKVPLYPVRGEAETSFMWFSNTESSEDSGESTNPSGPGCIQKVEDENDVEEKVTYRNQAHLRKALFSEEK</sequence>
<dbReference type="PANTHER" id="PTHR10057">
    <property type="entry name" value="PERIPHERAL-TYPE BENZODIAZEPINE RECEPTOR"/>
    <property type="match status" value="1"/>
</dbReference>
<evidence type="ECO:0000313" key="9">
    <source>
        <dbReference type="EMBL" id="KAL3786855.1"/>
    </source>
</evidence>
<evidence type="ECO:0000256" key="6">
    <source>
        <dbReference type="SAM" id="MobiDB-lite"/>
    </source>
</evidence>
<keyword evidence="10" id="KW-1185">Reference proteome</keyword>
<keyword evidence="8" id="KW-0732">Signal</keyword>
<comment type="caution">
    <text evidence="9">The sequence shown here is derived from an EMBL/GenBank/DDBJ whole genome shotgun (WGS) entry which is preliminary data.</text>
</comment>
<evidence type="ECO:0000256" key="2">
    <source>
        <dbReference type="ARBA" id="ARBA00007524"/>
    </source>
</evidence>
<gene>
    <name evidence="9" type="ORF">HJC23_013776</name>
</gene>
<dbReference type="InterPro" id="IPR004307">
    <property type="entry name" value="TspO_MBR"/>
</dbReference>
<keyword evidence="4 7" id="KW-1133">Transmembrane helix</keyword>
<dbReference type="Gene3D" id="1.20.1260.100">
    <property type="entry name" value="TspO/MBR protein"/>
    <property type="match status" value="1"/>
</dbReference>
<comment type="subcellular location">
    <subcellularLocation>
        <location evidence="1">Membrane</location>
        <topology evidence="1">Multi-pass membrane protein</topology>
    </subcellularLocation>
</comment>
<dbReference type="EMBL" id="JABMIG020000186">
    <property type="protein sequence ID" value="KAL3786855.1"/>
    <property type="molecule type" value="Genomic_DNA"/>
</dbReference>
<dbReference type="PANTHER" id="PTHR10057:SF0">
    <property type="entry name" value="TRANSLOCATOR PROTEIN"/>
    <property type="match status" value="1"/>
</dbReference>
<proteinExistence type="inferred from homology"/>
<keyword evidence="5 7" id="KW-0472">Membrane</keyword>
<evidence type="ECO:0000313" key="10">
    <source>
        <dbReference type="Proteomes" id="UP001516023"/>
    </source>
</evidence>
<dbReference type="Pfam" id="PF03073">
    <property type="entry name" value="TspO_MBR"/>
    <property type="match status" value="1"/>
</dbReference>
<feature type="transmembrane region" description="Helical" evidence="7">
    <location>
        <begin position="119"/>
        <end position="138"/>
    </location>
</feature>
<keyword evidence="3 7" id="KW-0812">Transmembrane</keyword>
<feature type="transmembrane region" description="Helical" evidence="7">
    <location>
        <begin position="201"/>
        <end position="219"/>
    </location>
</feature>
<comment type="similarity">
    <text evidence="2">Belongs to the TspO/BZRP family.</text>
</comment>
<feature type="transmembrane region" description="Helical" evidence="7">
    <location>
        <begin position="256"/>
        <end position="275"/>
    </location>
</feature>